<proteinExistence type="inferred from homology"/>
<feature type="binding site" evidence="8">
    <location>
        <position position="81"/>
    </location>
    <ligand>
        <name>[4Fe-4S] cluster</name>
        <dbReference type="ChEBI" id="CHEBI:49883"/>
        <label>1</label>
    </ligand>
</feature>
<name>A0A7M1LHR3_9BACT</name>
<keyword evidence="8" id="KW-0874">Quinone</keyword>
<evidence type="ECO:0000256" key="7">
    <source>
        <dbReference type="ARBA" id="ARBA00023014"/>
    </source>
</evidence>
<feature type="binding site" evidence="8">
    <location>
        <position position="87"/>
    </location>
    <ligand>
        <name>[4Fe-4S] cluster</name>
        <dbReference type="ChEBI" id="CHEBI:49883"/>
        <label>1</label>
    </ligand>
</feature>
<dbReference type="EC" id="7.1.1.-" evidence="8"/>
<dbReference type="PROSITE" id="PS00198">
    <property type="entry name" value="4FE4S_FER_1"/>
    <property type="match status" value="1"/>
</dbReference>
<sequence>MAYIEVDKRDEIRTNSDRFKRFLKRTFSLELFIGLGHTFYQMIKKNNTHTFLYPLEKMEVDRRYRGVHNLMRMLESGSDRCIGCGLCAKICVSNCIDMDTYLDESERKVVGNYSINLGRCVYCGLCADVCPEIAIVHGGEYELASEQRAYYAFRDDLLTKSVREQSEFEGYGSLPKDADERVKLTPTAYIEVE</sequence>
<gene>
    <name evidence="8 10" type="primary">nuoI</name>
    <name evidence="10" type="ORF">IMC76_03010</name>
</gene>
<keyword evidence="2 8" id="KW-0004">4Fe-4S</keyword>
<dbReference type="Proteomes" id="UP000594749">
    <property type="component" value="Chromosome"/>
</dbReference>
<reference evidence="10 11" key="1">
    <citation type="submission" date="2020-10" db="EMBL/GenBank/DDBJ databases">
        <title>Campylobacter and Helicobacter PacBio genomes.</title>
        <authorList>
            <person name="Lane C."/>
        </authorList>
    </citation>
    <scope>NUCLEOTIDE SEQUENCE [LARGE SCALE GENOMIC DNA]</scope>
    <source>
        <strain evidence="10 11">2016D-0077</strain>
    </source>
</reference>
<evidence type="ECO:0000256" key="6">
    <source>
        <dbReference type="ARBA" id="ARBA00023004"/>
    </source>
</evidence>
<keyword evidence="7 8" id="KW-0411">Iron-sulfur</keyword>
<dbReference type="GO" id="GO:0005886">
    <property type="term" value="C:plasma membrane"/>
    <property type="evidence" value="ECO:0007669"/>
    <property type="project" value="UniProtKB-SubCell"/>
</dbReference>
<comment type="similarity">
    <text evidence="1 8">Belongs to the complex I 23 kDa subunit family.</text>
</comment>
<dbReference type="HAMAP" id="MF_01351">
    <property type="entry name" value="NDH1_NuoI"/>
    <property type="match status" value="1"/>
</dbReference>
<evidence type="ECO:0000313" key="11">
    <source>
        <dbReference type="Proteomes" id="UP000594749"/>
    </source>
</evidence>
<evidence type="ECO:0000256" key="8">
    <source>
        <dbReference type="HAMAP-Rule" id="MF_01351"/>
    </source>
</evidence>
<dbReference type="Gene3D" id="3.30.70.3270">
    <property type="match status" value="1"/>
</dbReference>
<keyword evidence="8" id="KW-0472">Membrane</keyword>
<evidence type="ECO:0000256" key="3">
    <source>
        <dbReference type="ARBA" id="ARBA00022723"/>
    </source>
</evidence>
<dbReference type="GO" id="GO:0050136">
    <property type="term" value="F:NADH dehydrogenase (quinone) (non-electrogenic) activity"/>
    <property type="evidence" value="ECO:0007669"/>
    <property type="project" value="UniProtKB-UniRule"/>
</dbReference>
<comment type="catalytic activity">
    <reaction evidence="8">
        <text>a quinone + NADH + 5 H(+)(in) = a quinol + NAD(+) + 4 H(+)(out)</text>
        <dbReference type="Rhea" id="RHEA:57888"/>
        <dbReference type="ChEBI" id="CHEBI:15378"/>
        <dbReference type="ChEBI" id="CHEBI:24646"/>
        <dbReference type="ChEBI" id="CHEBI:57540"/>
        <dbReference type="ChEBI" id="CHEBI:57945"/>
        <dbReference type="ChEBI" id="CHEBI:132124"/>
    </reaction>
</comment>
<comment type="cofactor">
    <cofactor evidence="8">
        <name>[4Fe-4S] cluster</name>
        <dbReference type="ChEBI" id="CHEBI:49883"/>
    </cofactor>
    <text evidence="8">Binds 2 [4Fe-4S] clusters per subunit.</text>
</comment>
<keyword evidence="5 8" id="KW-1278">Translocase</keyword>
<dbReference type="Pfam" id="PF12838">
    <property type="entry name" value="Fer4_7"/>
    <property type="match status" value="1"/>
</dbReference>
<keyword evidence="10" id="KW-0560">Oxidoreductase</keyword>
<dbReference type="GO" id="GO:0051539">
    <property type="term" value="F:4 iron, 4 sulfur cluster binding"/>
    <property type="evidence" value="ECO:0007669"/>
    <property type="project" value="UniProtKB-KW"/>
</dbReference>
<keyword evidence="8" id="KW-1003">Cell membrane</keyword>
<evidence type="ECO:0000256" key="4">
    <source>
        <dbReference type="ARBA" id="ARBA00022737"/>
    </source>
</evidence>
<keyword evidence="6 8" id="KW-0408">Iron</keyword>
<dbReference type="GO" id="GO:0009060">
    <property type="term" value="P:aerobic respiration"/>
    <property type="evidence" value="ECO:0007669"/>
    <property type="project" value="TreeGrafter"/>
</dbReference>
<dbReference type="GO" id="GO:0048038">
    <property type="term" value="F:quinone binding"/>
    <property type="evidence" value="ECO:0007669"/>
    <property type="project" value="UniProtKB-KW"/>
</dbReference>
<dbReference type="PROSITE" id="PS51379">
    <property type="entry name" value="4FE4S_FER_2"/>
    <property type="match status" value="2"/>
</dbReference>
<comment type="subcellular location">
    <subcellularLocation>
        <location evidence="8">Cell membrane</location>
        <topology evidence="8">Peripheral membrane protein</topology>
    </subcellularLocation>
</comment>
<feature type="binding site" evidence="8">
    <location>
        <position position="120"/>
    </location>
    <ligand>
        <name>[4Fe-4S] cluster</name>
        <dbReference type="ChEBI" id="CHEBI:49883"/>
        <label>2</label>
    </ligand>
</feature>
<comment type="function">
    <text evidence="8">NDH-1 shuttles electrons from NADH, via FMN and iron-sulfur (Fe-S) centers, to quinones in the respiratory chain. The immediate electron acceptor for the enzyme in this species is believed to be ubiquinone. Couples the redox reaction to proton translocation (for every two electrons transferred, four hydrogen ions are translocated across the cytoplasmic membrane), and thus conserves the redox energy in a proton gradient.</text>
</comment>
<keyword evidence="11" id="KW-1185">Reference proteome</keyword>
<evidence type="ECO:0000256" key="5">
    <source>
        <dbReference type="ARBA" id="ARBA00022967"/>
    </source>
</evidence>
<dbReference type="PANTHER" id="PTHR10849">
    <property type="entry name" value="NADH DEHYDROGENASE UBIQUINONE IRON-SULFUR PROTEIN 8, MITOCHONDRIAL"/>
    <property type="match status" value="1"/>
</dbReference>
<feature type="binding site" evidence="8">
    <location>
        <position position="130"/>
    </location>
    <ligand>
        <name>[4Fe-4S] cluster</name>
        <dbReference type="ChEBI" id="CHEBI:49883"/>
        <label>1</label>
    </ligand>
</feature>
<dbReference type="AlphaFoldDB" id="A0A7M1LHR3"/>
<comment type="subunit">
    <text evidence="8">NDH-1 is composed of 14 different subunits. Subunits NuoA, H, J, K, L, M, N constitute the membrane sector of the complex.</text>
</comment>
<dbReference type="PANTHER" id="PTHR10849:SF20">
    <property type="entry name" value="NADH DEHYDROGENASE [UBIQUINONE] IRON-SULFUR PROTEIN 8, MITOCHONDRIAL"/>
    <property type="match status" value="1"/>
</dbReference>
<keyword evidence="4" id="KW-0677">Repeat</keyword>
<feature type="binding site" evidence="8">
    <location>
        <position position="123"/>
    </location>
    <ligand>
        <name>[4Fe-4S] cluster</name>
        <dbReference type="ChEBI" id="CHEBI:49883"/>
        <label>2</label>
    </ligand>
</feature>
<protein>
    <recommendedName>
        <fullName evidence="8">NADH-quinone oxidoreductase subunit I</fullName>
        <ecNumber evidence="8">7.1.1.-</ecNumber>
    </recommendedName>
    <alternativeName>
        <fullName evidence="8">NADH dehydrogenase I subunit I</fullName>
    </alternativeName>
    <alternativeName>
        <fullName evidence="8">NDH-1 subunit I</fullName>
    </alternativeName>
</protein>
<feature type="binding site" evidence="8">
    <location>
        <position position="84"/>
    </location>
    <ligand>
        <name>[4Fe-4S] cluster</name>
        <dbReference type="ChEBI" id="CHEBI:49883"/>
        <label>1</label>
    </ligand>
</feature>
<feature type="binding site" evidence="8">
    <location>
        <position position="126"/>
    </location>
    <ligand>
        <name>[4Fe-4S] cluster</name>
        <dbReference type="ChEBI" id="CHEBI:49883"/>
        <label>2</label>
    </ligand>
</feature>
<dbReference type="OrthoDB" id="9808559at2"/>
<accession>A0A7M1LHR3</accession>
<feature type="domain" description="4Fe-4S ferredoxin-type" evidence="9">
    <location>
        <begin position="72"/>
        <end position="101"/>
    </location>
</feature>
<organism evidence="10 11">
    <name type="scientific">Campylobacter corcagiensis</name>
    <dbReference type="NCBI Taxonomy" id="1448857"/>
    <lineage>
        <taxon>Bacteria</taxon>
        <taxon>Pseudomonadati</taxon>
        <taxon>Campylobacterota</taxon>
        <taxon>Epsilonproteobacteria</taxon>
        <taxon>Campylobacterales</taxon>
        <taxon>Campylobacteraceae</taxon>
        <taxon>Campylobacter</taxon>
    </lineage>
</organism>
<dbReference type="EMBL" id="CP063078">
    <property type="protein sequence ID" value="QOQ88129.1"/>
    <property type="molecule type" value="Genomic_DNA"/>
</dbReference>
<dbReference type="InterPro" id="IPR017896">
    <property type="entry name" value="4Fe4S_Fe-S-bd"/>
</dbReference>
<keyword evidence="3 8" id="KW-0479">Metal-binding</keyword>
<dbReference type="NCBIfam" id="NF004542">
    <property type="entry name" value="PRK05888.2-3"/>
    <property type="match status" value="1"/>
</dbReference>
<keyword evidence="8" id="KW-0520">NAD</keyword>
<dbReference type="SUPFAM" id="SSF54862">
    <property type="entry name" value="4Fe-4S ferredoxins"/>
    <property type="match status" value="1"/>
</dbReference>
<keyword evidence="8" id="KW-0830">Ubiquinone</keyword>
<dbReference type="NCBIfam" id="TIGR01971">
    <property type="entry name" value="NuoI"/>
    <property type="match status" value="1"/>
</dbReference>
<dbReference type="InterPro" id="IPR017900">
    <property type="entry name" value="4Fe4S_Fe_S_CS"/>
</dbReference>
<evidence type="ECO:0000313" key="10">
    <source>
        <dbReference type="EMBL" id="QOQ88129.1"/>
    </source>
</evidence>
<evidence type="ECO:0000256" key="1">
    <source>
        <dbReference type="ARBA" id="ARBA00010277"/>
    </source>
</evidence>
<feature type="binding site" evidence="8">
    <location>
        <position position="91"/>
    </location>
    <ligand>
        <name>[4Fe-4S] cluster</name>
        <dbReference type="ChEBI" id="CHEBI:49883"/>
        <label>2</label>
    </ligand>
</feature>
<dbReference type="GO" id="GO:0005506">
    <property type="term" value="F:iron ion binding"/>
    <property type="evidence" value="ECO:0007669"/>
    <property type="project" value="UniProtKB-UniRule"/>
</dbReference>
<dbReference type="InterPro" id="IPR010226">
    <property type="entry name" value="NADH_quinone_OxRdtase_chainI"/>
</dbReference>
<evidence type="ECO:0000259" key="9">
    <source>
        <dbReference type="PROSITE" id="PS51379"/>
    </source>
</evidence>
<evidence type="ECO:0000256" key="2">
    <source>
        <dbReference type="ARBA" id="ARBA00022485"/>
    </source>
</evidence>
<feature type="domain" description="4Fe-4S ferredoxin-type" evidence="9">
    <location>
        <begin position="111"/>
        <end position="140"/>
    </location>
</feature>